<dbReference type="EMBL" id="JACVEW010000012">
    <property type="protein sequence ID" value="MBP0048889.1"/>
    <property type="molecule type" value="Genomic_DNA"/>
</dbReference>
<name>A0ABS3ZB25_9GAMM</name>
<dbReference type="PROSITE" id="PS51257">
    <property type="entry name" value="PROKAR_LIPOPROTEIN"/>
    <property type="match status" value="1"/>
</dbReference>
<organism evidence="1 2">
    <name type="scientific">Marinobacterium alkalitolerans</name>
    <dbReference type="NCBI Taxonomy" id="1542925"/>
    <lineage>
        <taxon>Bacteria</taxon>
        <taxon>Pseudomonadati</taxon>
        <taxon>Pseudomonadota</taxon>
        <taxon>Gammaproteobacteria</taxon>
        <taxon>Oceanospirillales</taxon>
        <taxon>Oceanospirillaceae</taxon>
        <taxon>Marinobacterium</taxon>
    </lineage>
</organism>
<dbReference type="Pfam" id="PF12915">
    <property type="entry name" value="DUF3833"/>
    <property type="match status" value="1"/>
</dbReference>
<keyword evidence="2" id="KW-1185">Reference proteome</keyword>
<evidence type="ECO:0000313" key="1">
    <source>
        <dbReference type="EMBL" id="MBP0048889.1"/>
    </source>
</evidence>
<dbReference type="InterPro" id="IPR024409">
    <property type="entry name" value="DUF3833"/>
</dbReference>
<reference evidence="1 2" key="1">
    <citation type="submission" date="2020-09" db="EMBL/GenBank/DDBJ databases">
        <authorList>
            <person name="Tanuku N.R.S."/>
        </authorList>
    </citation>
    <scope>NUCLEOTIDE SEQUENCE [LARGE SCALE GENOMIC DNA]</scope>
    <source>
        <strain evidence="1 2">AK62</strain>
    </source>
</reference>
<proteinExistence type="predicted"/>
<accession>A0ABS3ZB25</accession>
<protein>
    <submittedName>
        <fullName evidence="1">DUF3833 domain-containing protein</fullName>
    </submittedName>
</protein>
<evidence type="ECO:0000313" key="2">
    <source>
        <dbReference type="Proteomes" id="UP000810171"/>
    </source>
</evidence>
<dbReference type="Proteomes" id="UP000810171">
    <property type="component" value="Unassembled WGS sequence"/>
</dbReference>
<comment type="caution">
    <text evidence="1">The sequence shown here is derived from an EMBL/GenBank/DDBJ whole genome shotgun (WGS) entry which is preliminary data.</text>
</comment>
<dbReference type="RefSeq" id="WP_209287506.1">
    <property type="nucleotide sequence ID" value="NZ_JACVEW010000012.1"/>
</dbReference>
<sequence>MRIRHFFWLFLLSAFITGCSPMKTDSLYSQGPTLKIEDFFQGKVYAWGIFEDRFGKLRRQFQVEIDGDWNGERLVLDEKFLYGDGEQDRRVWTITPTGDNRYIGQADDILGHAEGVTQGNSLNWQYKMELKVGDGSWKVAFNDWMYLQPGNVMVNRAEVSKWGVQLGTVTLFFVRGEQFREIPFTL</sequence>
<gene>
    <name evidence="1" type="ORF">H9C73_09080</name>
</gene>